<organism evidence="1">
    <name type="scientific">Schlesneria paludicola</name>
    <dbReference type="NCBI Taxonomy" id="360056"/>
    <lineage>
        <taxon>Bacteria</taxon>
        <taxon>Pseudomonadati</taxon>
        <taxon>Planctomycetota</taxon>
        <taxon>Planctomycetia</taxon>
        <taxon>Planctomycetales</taxon>
        <taxon>Planctomycetaceae</taxon>
        <taxon>Schlesneria</taxon>
    </lineage>
</organism>
<comment type="caution">
    <text evidence="1">The sequence shown here is derived from an EMBL/GenBank/DDBJ whole genome shotgun (WGS) entry which is preliminary data.</text>
</comment>
<proteinExistence type="predicted"/>
<dbReference type="AlphaFoldDB" id="A0A7C4QPN1"/>
<dbReference type="InterPro" id="IPR024524">
    <property type="entry name" value="DUF3800"/>
</dbReference>
<evidence type="ECO:0000313" key="1">
    <source>
        <dbReference type="EMBL" id="HGT38328.1"/>
    </source>
</evidence>
<dbReference type="EMBL" id="DSVQ01000006">
    <property type="protein sequence ID" value="HGT38328.1"/>
    <property type="molecule type" value="Genomic_DNA"/>
</dbReference>
<sequence length="263" mass="30365">MYILYVDESGDPGLRGSRFLLLAGAAIFEGKWAYIDRDIRDLIDRYFPVGPQPREIHWSELRSGKGLFGRLSHDQRSLLADEFCALVSGLLHTEIRFFSVIADKPWWFAAHPGKSGDDLYLELFEDLCQRFDFFLRRRFADGAPSKGMIVADPHKTPLCRTIRTHQEQFRRVGTKWSRLYNLIETVFFLDSYQSPGLQLADLCAYAVWRVIDANDTSLAMKIRDAYDREPWNSTYQPGKWHGVKLHSDDPAIRGMIDAVWSLV</sequence>
<name>A0A7C4QPN1_9PLAN</name>
<gene>
    <name evidence="1" type="ORF">ENS64_03560</name>
</gene>
<accession>A0A7C4QPN1</accession>
<reference evidence="1" key="1">
    <citation type="journal article" date="2020" name="mSystems">
        <title>Genome- and Community-Level Interaction Insights into Carbon Utilization and Element Cycling Functions of Hydrothermarchaeota in Hydrothermal Sediment.</title>
        <authorList>
            <person name="Zhou Z."/>
            <person name="Liu Y."/>
            <person name="Xu W."/>
            <person name="Pan J."/>
            <person name="Luo Z.H."/>
            <person name="Li M."/>
        </authorList>
    </citation>
    <scope>NUCLEOTIDE SEQUENCE [LARGE SCALE GENOMIC DNA]</scope>
    <source>
        <strain evidence="1">SpSt-508</strain>
    </source>
</reference>
<dbReference type="Pfam" id="PF12686">
    <property type="entry name" value="DUF3800"/>
    <property type="match status" value="1"/>
</dbReference>
<protein>
    <submittedName>
        <fullName evidence="1">DUF3800 domain-containing protein</fullName>
    </submittedName>
</protein>